<protein>
    <submittedName>
        <fullName evidence="5">Restriction endonuclease subunit S</fullName>
        <ecNumber evidence="5">3.1.21.-</ecNumber>
    </submittedName>
</protein>
<dbReference type="EC" id="3.1.21.-" evidence="5"/>
<keyword evidence="5" id="KW-0378">Hydrolase</keyword>
<dbReference type="PANTHER" id="PTHR30408:SF12">
    <property type="entry name" value="TYPE I RESTRICTION ENZYME MJAVIII SPECIFICITY SUBUNIT"/>
    <property type="match status" value="1"/>
</dbReference>
<evidence type="ECO:0000313" key="6">
    <source>
        <dbReference type="Proteomes" id="UP001183809"/>
    </source>
</evidence>
<dbReference type="InterPro" id="IPR044946">
    <property type="entry name" value="Restrct_endonuc_typeI_TRD_sf"/>
</dbReference>
<evidence type="ECO:0000256" key="3">
    <source>
        <dbReference type="ARBA" id="ARBA00023125"/>
    </source>
</evidence>
<proteinExistence type="inferred from homology"/>
<keyword evidence="3" id="KW-0238">DNA-binding</keyword>
<keyword evidence="6" id="KW-1185">Reference proteome</keyword>
<name>A0ABU2TRM0_9ACTN</name>
<dbReference type="GO" id="GO:0004519">
    <property type="term" value="F:endonuclease activity"/>
    <property type="evidence" value="ECO:0007669"/>
    <property type="project" value="UniProtKB-KW"/>
</dbReference>
<evidence type="ECO:0000256" key="1">
    <source>
        <dbReference type="ARBA" id="ARBA00010923"/>
    </source>
</evidence>
<feature type="domain" description="Type I restriction modification DNA specificity" evidence="4">
    <location>
        <begin position="246"/>
        <end position="362"/>
    </location>
</feature>
<dbReference type="RefSeq" id="WP_311694540.1">
    <property type="nucleotide sequence ID" value="NZ_JAVREY010000009.1"/>
</dbReference>
<reference evidence="6" key="1">
    <citation type="submission" date="2023-07" db="EMBL/GenBank/DDBJ databases">
        <title>30 novel species of actinomycetes from the DSMZ collection.</title>
        <authorList>
            <person name="Nouioui I."/>
        </authorList>
    </citation>
    <scope>NUCLEOTIDE SEQUENCE [LARGE SCALE GENOMIC DNA]</scope>
    <source>
        <strain evidence="6">DSM 41699</strain>
    </source>
</reference>
<dbReference type="Pfam" id="PF01420">
    <property type="entry name" value="Methylase_S"/>
    <property type="match status" value="2"/>
</dbReference>
<keyword evidence="2" id="KW-0680">Restriction system</keyword>
<gene>
    <name evidence="5" type="ORF">RM764_11270</name>
</gene>
<feature type="domain" description="Type I restriction modification DNA specificity" evidence="4">
    <location>
        <begin position="3"/>
        <end position="157"/>
    </location>
</feature>
<dbReference type="Gene3D" id="3.90.220.20">
    <property type="entry name" value="DNA methylase specificity domains"/>
    <property type="match status" value="2"/>
</dbReference>
<dbReference type="PANTHER" id="PTHR30408">
    <property type="entry name" value="TYPE-1 RESTRICTION ENZYME ECOKI SPECIFICITY PROTEIN"/>
    <property type="match status" value="1"/>
</dbReference>
<dbReference type="InterPro" id="IPR052021">
    <property type="entry name" value="Type-I_RS_S_subunit"/>
</dbReference>
<dbReference type="InterPro" id="IPR000055">
    <property type="entry name" value="Restrct_endonuc_typeI_TRD"/>
</dbReference>
<organism evidence="5 6">
    <name type="scientific">Streptomyces gibsoniae</name>
    <dbReference type="NCBI Taxonomy" id="3075529"/>
    <lineage>
        <taxon>Bacteria</taxon>
        <taxon>Bacillati</taxon>
        <taxon>Actinomycetota</taxon>
        <taxon>Actinomycetes</taxon>
        <taxon>Kitasatosporales</taxon>
        <taxon>Streptomycetaceae</taxon>
        <taxon>Streptomyces</taxon>
    </lineage>
</organism>
<dbReference type="Proteomes" id="UP001183809">
    <property type="component" value="Unassembled WGS sequence"/>
</dbReference>
<accession>A0ABU2TRM0</accession>
<dbReference type="GO" id="GO:0016787">
    <property type="term" value="F:hydrolase activity"/>
    <property type="evidence" value="ECO:0007669"/>
    <property type="project" value="UniProtKB-KW"/>
</dbReference>
<comment type="caution">
    <text evidence="5">The sequence shown here is derived from an EMBL/GenBank/DDBJ whole genome shotgun (WGS) entry which is preliminary data.</text>
</comment>
<evidence type="ECO:0000256" key="2">
    <source>
        <dbReference type="ARBA" id="ARBA00022747"/>
    </source>
</evidence>
<dbReference type="EMBL" id="JAVREY010000009">
    <property type="protein sequence ID" value="MDT0463592.1"/>
    <property type="molecule type" value="Genomic_DNA"/>
</dbReference>
<evidence type="ECO:0000259" key="4">
    <source>
        <dbReference type="Pfam" id="PF01420"/>
    </source>
</evidence>
<sequence>MSGARTVRLGDCVDFLSGFAFKSGQFNTDGDGIPVIRIRDVKPGRSRTYYSGSYDPKYVISDGDYVIGMDGEFTLSRWRGGRAVLNQRVCSPRPLSQDVDLAYVAHFLPPVLKRIEDATPFATVKHLSVKTLRDIELEVPPLPEQRRVVAVLEQVEELREKRRRAMTLLDDLAESVFLDMFGDPAAPTPRFPRVPLEDAVSRRLQNGAYFPAAAYVEDGVAMVHMSDAFYGAVSAEGLKRVACQEKDIAKYALTGHDILVARRSLTYEGSAKPCRVTEPAGPLIFESSLIRVTPAPALLTTRYLHAYLSHQRVRAAHVLPRVTGATITGISQENLAKVPVLLPPLTEQRAFERRLDEIDRAKAAYRTQLDSLDELFASIRPRAFTGTLWGREATA</sequence>
<keyword evidence="5" id="KW-0255">Endonuclease</keyword>
<evidence type="ECO:0000313" key="5">
    <source>
        <dbReference type="EMBL" id="MDT0463592.1"/>
    </source>
</evidence>
<comment type="similarity">
    <text evidence="1">Belongs to the type-I restriction system S methylase family.</text>
</comment>
<keyword evidence="5" id="KW-0540">Nuclease</keyword>
<dbReference type="SUPFAM" id="SSF116734">
    <property type="entry name" value="DNA methylase specificity domain"/>
    <property type="match status" value="2"/>
</dbReference>
<dbReference type="CDD" id="cd17257">
    <property type="entry name" value="RMtype1_S_EcoBI-TRD1-CR1_like"/>
    <property type="match status" value="1"/>
</dbReference>